<evidence type="ECO:0000256" key="1">
    <source>
        <dbReference type="ARBA" id="ARBA00004141"/>
    </source>
</evidence>
<feature type="region of interest" description="Disordered" evidence="5">
    <location>
        <begin position="54"/>
        <end position="77"/>
    </location>
</feature>
<comment type="caution">
    <text evidence="7">The sequence shown here is derived from an EMBL/GenBank/DDBJ whole genome shotgun (WGS) entry which is preliminary data.</text>
</comment>
<dbReference type="GO" id="GO:0016020">
    <property type="term" value="C:membrane"/>
    <property type="evidence" value="ECO:0007669"/>
    <property type="project" value="UniProtKB-SubCell"/>
</dbReference>
<dbReference type="EMBL" id="AUZY01006522">
    <property type="protein sequence ID" value="EQD54085.1"/>
    <property type="molecule type" value="Genomic_DNA"/>
</dbReference>
<dbReference type="PANTHER" id="PTHR22773">
    <property type="entry name" value="NADH DEHYDROGENASE"/>
    <property type="match status" value="1"/>
</dbReference>
<keyword evidence="2 6" id="KW-0812">Transmembrane</keyword>
<feature type="transmembrane region" description="Helical" evidence="6">
    <location>
        <begin position="94"/>
        <end position="113"/>
    </location>
</feature>
<evidence type="ECO:0000256" key="3">
    <source>
        <dbReference type="ARBA" id="ARBA00022989"/>
    </source>
</evidence>
<keyword evidence="4 6" id="KW-0472">Membrane</keyword>
<evidence type="ECO:0000256" key="6">
    <source>
        <dbReference type="SAM" id="Phobius"/>
    </source>
</evidence>
<reference evidence="7" key="1">
    <citation type="submission" date="2013-08" db="EMBL/GenBank/DDBJ databases">
        <authorList>
            <person name="Mendez C."/>
            <person name="Richter M."/>
            <person name="Ferrer M."/>
            <person name="Sanchez J."/>
        </authorList>
    </citation>
    <scope>NUCLEOTIDE SEQUENCE</scope>
</reference>
<proteinExistence type="predicted"/>
<evidence type="ECO:0000313" key="7">
    <source>
        <dbReference type="EMBL" id="EQD54085.1"/>
    </source>
</evidence>
<evidence type="ECO:0000256" key="2">
    <source>
        <dbReference type="ARBA" id="ARBA00022692"/>
    </source>
</evidence>
<evidence type="ECO:0000256" key="4">
    <source>
        <dbReference type="ARBA" id="ARBA00023136"/>
    </source>
</evidence>
<accession>T1BJD1</accession>
<comment type="subcellular location">
    <subcellularLocation>
        <location evidence="1">Membrane</location>
        <topology evidence="1">Multi-pass membrane protein</topology>
    </subcellularLocation>
</comment>
<protein>
    <submittedName>
        <fullName evidence="7">Proton-translocating NADH-quinone oxidoreductase, chain N</fullName>
    </submittedName>
</protein>
<feature type="non-terminal residue" evidence="7">
    <location>
        <position position="1"/>
    </location>
</feature>
<name>T1BJD1_9ZZZZ</name>
<organism evidence="7">
    <name type="scientific">mine drainage metagenome</name>
    <dbReference type="NCBI Taxonomy" id="410659"/>
    <lineage>
        <taxon>unclassified sequences</taxon>
        <taxon>metagenomes</taxon>
        <taxon>ecological metagenomes</taxon>
    </lineage>
</organism>
<keyword evidence="3 6" id="KW-1133">Transmembrane helix</keyword>
<dbReference type="AlphaFoldDB" id="T1BJD1"/>
<feature type="transmembrane region" description="Helical" evidence="6">
    <location>
        <begin position="20"/>
        <end position="39"/>
    </location>
</feature>
<sequence>TLGFVGKFYVFGAAVEAGGWFIFLAVAGLLNSALSVFYYGRVLRIMYMSDAPGEGPEPTREAPPTLGISSTRGVANAPPPRGGVLRAEIRTIGVARWGVILGCAVLTIAFGIYPTPLIHAFNAAAEQFLRLGY</sequence>
<gene>
    <name evidence="7" type="ORF">B1B_09851</name>
</gene>
<evidence type="ECO:0000256" key="5">
    <source>
        <dbReference type="SAM" id="MobiDB-lite"/>
    </source>
</evidence>
<reference evidence="7" key="2">
    <citation type="journal article" date="2014" name="ISME J.">
        <title>Microbial stratification in low pH oxic and suboxic macroscopic growths along an acid mine drainage.</title>
        <authorList>
            <person name="Mendez-Garcia C."/>
            <person name="Mesa V."/>
            <person name="Sprenger R.R."/>
            <person name="Richter M."/>
            <person name="Diez M.S."/>
            <person name="Solano J."/>
            <person name="Bargiela R."/>
            <person name="Golyshina O.V."/>
            <person name="Manteca A."/>
            <person name="Ramos J.L."/>
            <person name="Gallego J.R."/>
            <person name="Llorente I."/>
            <person name="Martins Dos Santos V.A."/>
            <person name="Jensen O.N."/>
            <person name="Pelaez A.I."/>
            <person name="Sanchez J."/>
            <person name="Ferrer M."/>
        </authorList>
    </citation>
    <scope>NUCLEOTIDE SEQUENCE</scope>
</reference>